<dbReference type="InterPro" id="IPR019421">
    <property type="entry name" value="7TM_GPCR_serpentine_rcpt_Srd"/>
</dbReference>
<dbReference type="Proteomes" id="UP000270094">
    <property type="component" value="Unassembled WGS sequence"/>
</dbReference>
<dbReference type="OrthoDB" id="5859769at2759"/>
<dbReference type="PANTHER" id="PTHR22945">
    <property type="entry name" value="SERPENTINE RECEPTOR, CLASS D DELTA"/>
    <property type="match status" value="1"/>
</dbReference>
<evidence type="ECO:0000256" key="3">
    <source>
        <dbReference type="ARBA" id="ARBA00022692"/>
    </source>
</evidence>
<keyword evidence="5 6" id="KW-0472">Membrane</keyword>
<evidence type="ECO:0008006" key="9">
    <source>
        <dbReference type="Google" id="ProtNLM"/>
    </source>
</evidence>
<reference evidence="7 8" key="1">
    <citation type="submission" date="2018-11" db="EMBL/GenBank/DDBJ databases">
        <authorList>
            <consortium name="Pathogen Informatics"/>
        </authorList>
    </citation>
    <scope>NUCLEOTIDE SEQUENCE [LARGE SCALE GENOMIC DNA]</scope>
</reference>
<dbReference type="GO" id="GO:0016020">
    <property type="term" value="C:membrane"/>
    <property type="evidence" value="ECO:0007669"/>
    <property type="project" value="UniProtKB-SubCell"/>
</dbReference>
<feature type="transmembrane region" description="Helical" evidence="6">
    <location>
        <begin position="76"/>
        <end position="97"/>
    </location>
</feature>
<keyword evidence="4 6" id="KW-1133">Transmembrane helix</keyword>
<comment type="similarity">
    <text evidence="2">Belongs to the nematode receptor-like protein srd family.</text>
</comment>
<accession>A0A3P7JEP2</accession>
<evidence type="ECO:0000256" key="4">
    <source>
        <dbReference type="ARBA" id="ARBA00022989"/>
    </source>
</evidence>
<dbReference type="EMBL" id="UYYB01114655">
    <property type="protein sequence ID" value="VDM81816.1"/>
    <property type="molecule type" value="Genomic_DNA"/>
</dbReference>
<evidence type="ECO:0000256" key="5">
    <source>
        <dbReference type="ARBA" id="ARBA00023136"/>
    </source>
</evidence>
<organism evidence="7 8">
    <name type="scientific">Strongylus vulgaris</name>
    <name type="common">Blood worm</name>
    <dbReference type="NCBI Taxonomy" id="40348"/>
    <lineage>
        <taxon>Eukaryota</taxon>
        <taxon>Metazoa</taxon>
        <taxon>Ecdysozoa</taxon>
        <taxon>Nematoda</taxon>
        <taxon>Chromadorea</taxon>
        <taxon>Rhabditida</taxon>
        <taxon>Rhabditina</taxon>
        <taxon>Rhabditomorpha</taxon>
        <taxon>Strongyloidea</taxon>
        <taxon>Strongylidae</taxon>
        <taxon>Strongylus</taxon>
    </lineage>
</organism>
<feature type="transmembrane region" description="Helical" evidence="6">
    <location>
        <begin position="43"/>
        <end position="64"/>
    </location>
</feature>
<gene>
    <name evidence="7" type="ORF">SVUK_LOCUS16814</name>
</gene>
<sequence>MSIPIIPVYIANLIIRSRIVQYLNRVTYMSHQTKSLHRSLLKVLSYQASFPLLNLLAFIAGFLSTINITNHTLIEFAPNFMLLCISILTPLISLFYVRPYFEWILLRIPTRNRVHSK</sequence>
<keyword evidence="3 6" id="KW-0812">Transmembrane</keyword>
<proteinExistence type="inferred from homology"/>
<comment type="subcellular location">
    <subcellularLocation>
        <location evidence="1">Membrane</location>
        <topology evidence="1">Multi-pass membrane protein</topology>
    </subcellularLocation>
</comment>
<dbReference type="InterPro" id="IPR050920">
    <property type="entry name" value="Nematode_rcpt-like_delta"/>
</dbReference>
<dbReference type="Pfam" id="PF10317">
    <property type="entry name" value="7TM_GPCR_Srd"/>
    <property type="match status" value="1"/>
</dbReference>
<evidence type="ECO:0000256" key="6">
    <source>
        <dbReference type="SAM" id="Phobius"/>
    </source>
</evidence>
<name>A0A3P7JEP2_STRVU</name>
<keyword evidence="8" id="KW-1185">Reference proteome</keyword>
<protein>
    <recommendedName>
        <fullName evidence="9">G-protein coupled receptors family 1 profile domain-containing protein</fullName>
    </recommendedName>
</protein>
<evidence type="ECO:0000313" key="7">
    <source>
        <dbReference type="EMBL" id="VDM81816.1"/>
    </source>
</evidence>
<dbReference type="AlphaFoldDB" id="A0A3P7JEP2"/>
<dbReference type="PANTHER" id="PTHR22945:SF96">
    <property type="entry name" value="SERPENTINE RECEPTOR, CLASS D (DELTA)"/>
    <property type="match status" value="1"/>
</dbReference>
<evidence type="ECO:0000313" key="8">
    <source>
        <dbReference type="Proteomes" id="UP000270094"/>
    </source>
</evidence>
<evidence type="ECO:0000256" key="2">
    <source>
        <dbReference type="ARBA" id="ARBA00009166"/>
    </source>
</evidence>
<evidence type="ECO:0000256" key="1">
    <source>
        <dbReference type="ARBA" id="ARBA00004141"/>
    </source>
</evidence>